<dbReference type="Gene3D" id="3.40.50.150">
    <property type="entry name" value="Vaccinia Virus protein VP39"/>
    <property type="match status" value="1"/>
</dbReference>
<proteinExistence type="predicted"/>
<dbReference type="EMBL" id="DF977469">
    <property type="protein sequence ID" value="GAP86902.1"/>
    <property type="molecule type" value="Genomic_DNA"/>
</dbReference>
<evidence type="ECO:0000256" key="1">
    <source>
        <dbReference type="ARBA" id="ARBA00022603"/>
    </source>
</evidence>
<dbReference type="SUPFAM" id="SSF53335">
    <property type="entry name" value="S-adenosyl-L-methionine-dependent methyltransferases"/>
    <property type="match status" value="1"/>
</dbReference>
<evidence type="ECO:0000313" key="5">
    <source>
        <dbReference type="Proteomes" id="UP000054516"/>
    </source>
</evidence>
<gene>
    <name evidence="4" type="ORF">SAMD00023353_2400450</name>
</gene>
<protein>
    <submittedName>
        <fullName evidence="4">Putative DUF4243 and methyltransferase domain protein</fullName>
    </submittedName>
</protein>
<keyword evidence="1 4" id="KW-0489">Methyltransferase</keyword>
<evidence type="ECO:0000256" key="2">
    <source>
        <dbReference type="ARBA" id="ARBA00022679"/>
    </source>
</evidence>
<name>A0A1W2TFQ3_ROSNE</name>
<keyword evidence="5" id="KW-1185">Reference proteome</keyword>
<dbReference type="OMA" id="RMATRIC"/>
<dbReference type="GO" id="GO:0008168">
    <property type="term" value="F:methyltransferase activity"/>
    <property type="evidence" value="ECO:0007669"/>
    <property type="project" value="UniProtKB-KW"/>
</dbReference>
<dbReference type="Pfam" id="PF13649">
    <property type="entry name" value="Methyltransf_25"/>
    <property type="match status" value="1"/>
</dbReference>
<dbReference type="GO" id="GO:0032259">
    <property type="term" value="P:methylation"/>
    <property type="evidence" value="ECO:0007669"/>
    <property type="project" value="UniProtKB-KW"/>
</dbReference>
<dbReference type="Proteomes" id="UP000054516">
    <property type="component" value="Unassembled WGS sequence"/>
</dbReference>
<dbReference type="AlphaFoldDB" id="A0A1W2TFQ3"/>
<dbReference type="InterPro" id="IPR041698">
    <property type="entry name" value="Methyltransf_25"/>
</dbReference>
<keyword evidence="2 4" id="KW-0808">Transferase</keyword>
<dbReference type="OrthoDB" id="10004862at2759"/>
<accession>A0A1W2TFQ3</accession>
<organism evidence="4">
    <name type="scientific">Rosellinia necatrix</name>
    <name type="common">White root-rot fungus</name>
    <dbReference type="NCBI Taxonomy" id="77044"/>
    <lineage>
        <taxon>Eukaryota</taxon>
        <taxon>Fungi</taxon>
        <taxon>Dikarya</taxon>
        <taxon>Ascomycota</taxon>
        <taxon>Pezizomycotina</taxon>
        <taxon>Sordariomycetes</taxon>
        <taxon>Xylariomycetidae</taxon>
        <taxon>Xylariales</taxon>
        <taxon>Xylariaceae</taxon>
        <taxon>Rosellinia</taxon>
    </lineage>
</organism>
<dbReference type="InterPro" id="IPR051052">
    <property type="entry name" value="Diverse_substrate_MTase"/>
</dbReference>
<dbReference type="PANTHER" id="PTHR44942:SF4">
    <property type="entry name" value="METHYLTRANSFERASE TYPE 11 DOMAIN-CONTAINING PROTEIN"/>
    <property type="match status" value="1"/>
</dbReference>
<dbReference type="PANTHER" id="PTHR44942">
    <property type="entry name" value="METHYLTRANSF_11 DOMAIN-CONTAINING PROTEIN"/>
    <property type="match status" value="1"/>
</dbReference>
<feature type="domain" description="Methyltransferase" evidence="3">
    <location>
        <begin position="57"/>
        <end position="155"/>
    </location>
</feature>
<dbReference type="CDD" id="cd02440">
    <property type="entry name" value="AdoMet_MTases"/>
    <property type="match status" value="1"/>
</dbReference>
<evidence type="ECO:0000313" key="4">
    <source>
        <dbReference type="EMBL" id="GAP86902.1"/>
    </source>
</evidence>
<evidence type="ECO:0000259" key="3">
    <source>
        <dbReference type="Pfam" id="PF13649"/>
    </source>
</evidence>
<dbReference type="STRING" id="77044.A0A1W2TFQ3"/>
<dbReference type="InterPro" id="IPR029063">
    <property type="entry name" value="SAM-dependent_MTases_sf"/>
</dbReference>
<reference evidence="4" key="1">
    <citation type="submission" date="2016-03" db="EMBL/GenBank/DDBJ databases">
        <title>Draft genome sequence of Rosellinia necatrix.</title>
        <authorList>
            <person name="Kanematsu S."/>
        </authorList>
    </citation>
    <scope>NUCLEOTIDE SEQUENCE [LARGE SCALE GENOMIC DNA]</scope>
    <source>
        <strain evidence="4">W97</strain>
    </source>
</reference>
<sequence>MSTQRREGPFNGDILNSGDAFWRAYIETRASPSEAFFKLINNYHKQNGNPCSAVAHDVGTGPGNIARRLLPYFDHVVGSDVNEKALDAARALIPADDLRHMTFVACPAEALARAPLLPEHAGPGKTDLVVVSECMPLLDAPRAMEAFHALLRPGGTLAIYFYGRPVFVGERAATYNAMYGAIAAAAHRCLHPLQGSPSFAAYHRSATTLCSWLDNVEVPPASWERVERRKWNNDHNLAFSGPEGYDFEFGAVDRTHAAETKVEAIDREFWGAEMGVDRLVAYLGSALLGYRDRPETADQVVKVDELIQELKVAMGDEDSKKARVTFTVSLILATKTA</sequence>